<keyword evidence="6 9" id="KW-0863">Zinc-finger</keyword>
<dbReference type="InterPro" id="IPR051092">
    <property type="entry name" value="FYVE_RhoGEF_PH"/>
</dbReference>
<feature type="region of interest" description="Disordered" evidence="10">
    <location>
        <begin position="280"/>
        <end position="310"/>
    </location>
</feature>
<feature type="region of interest" description="Disordered" evidence="10">
    <location>
        <begin position="598"/>
        <end position="628"/>
    </location>
</feature>
<dbReference type="PANTHER" id="PTHR12673:SF12">
    <property type="entry name" value="FYVE, RHOGEF AND PH DOMAIN-CONTAINING PROTEIN 6"/>
    <property type="match status" value="1"/>
</dbReference>
<dbReference type="InterPro" id="IPR011993">
    <property type="entry name" value="PH-like_dom_sf"/>
</dbReference>
<dbReference type="InterPro" id="IPR017455">
    <property type="entry name" value="Znf_FYVE-rel"/>
</dbReference>
<proteinExistence type="predicted"/>
<dbReference type="FunFam" id="2.30.29.30:FF:000158">
    <property type="entry name" value="FYVE, RhoGEF and PH domain containing 6"/>
    <property type="match status" value="1"/>
</dbReference>
<dbReference type="OrthoDB" id="245697at2759"/>
<feature type="region of interest" description="Disordered" evidence="10">
    <location>
        <begin position="667"/>
        <end position="719"/>
    </location>
</feature>
<dbReference type="PANTHER" id="PTHR12673">
    <property type="entry name" value="FACIOGENITAL DYSPLASIA PROTEIN"/>
    <property type="match status" value="1"/>
</dbReference>
<keyword evidence="5" id="KW-0677">Repeat</keyword>
<dbReference type="GO" id="GO:0005085">
    <property type="term" value="F:guanyl-nucleotide exchange factor activity"/>
    <property type="evidence" value="ECO:0007669"/>
    <property type="project" value="UniProtKB-KW"/>
</dbReference>
<accession>A0A7L4NKE4</accession>
<dbReference type="Gene3D" id="1.20.900.10">
    <property type="entry name" value="Dbl homology (DH) domain"/>
    <property type="match status" value="1"/>
</dbReference>
<feature type="non-terminal residue" evidence="14">
    <location>
        <position position="1412"/>
    </location>
</feature>
<dbReference type="SMART" id="SM00064">
    <property type="entry name" value="FYVE"/>
    <property type="match status" value="1"/>
</dbReference>
<dbReference type="Gene3D" id="2.30.29.30">
    <property type="entry name" value="Pleckstrin-homology domain (PH domain)/Phosphotyrosine-binding domain (PTB)"/>
    <property type="match status" value="2"/>
</dbReference>
<evidence type="ECO:0000256" key="7">
    <source>
        <dbReference type="ARBA" id="ARBA00022833"/>
    </source>
</evidence>
<feature type="compositionally biased region" description="Basic and acidic residues" evidence="10">
    <location>
        <begin position="615"/>
        <end position="628"/>
    </location>
</feature>
<evidence type="ECO:0000256" key="2">
    <source>
        <dbReference type="ARBA" id="ARBA00022490"/>
    </source>
</evidence>
<feature type="domain" description="PH" evidence="11">
    <location>
        <begin position="1082"/>
        <end position="1176"/>
    </location>
</feature>
<dbReference type="PROSITE" id="PS50003">
    <property type="entry name" value="PH_DOMAIN"/>
    <property type="match status" value="2"/>
</dbReference>
<keyword evidence="7" id="KW-0862">Zinc</keyword>
<dbReference type="Pfam" id="PF01363">
    <property type="entry name" value="FYVE"/>
    <property type="match status" value="1"/>
</dbReference>
<dbReference type="Proteomes" id="UP000586704">
    <property type="component" value="Unassembled WGS sequence"/>
</dbReference>
<dbReference type="SUPFAM" id="SSF48065">
    <property type="entry name" value="DBL homology domain (DH-domain)"/>
    <property type="match status" value="1"/>
</dbReference>
<feature type="domain" description="FYVE-type" evidence="13">
    <location>
        <begin position="1215"/>
        <end position="1274"/>
    </location>
</feature>
<dbReference type="InterPro" id="IPR000219">
    <property type="entry name" value="DH_dom"/>
</dbReference>
<dbReference type="Gene3D" id="3.30.40.10">
    <property type="entry name" value="Zinc/RING finger domain, C3HC4 (zinc finger)"/>
    <property type="match status" value="1"/>
</dbReference>
<dbReference type="GO" id="GO:0005737">
    <property type="term" value="C:cytoplasm"/>
    <property type="evidence" value="ECO:0007669"/>
    <property type="project" value="TreeGrafter"/>
</dbReference>
<dbReference type="CDD" id="cd00160">
    <property type="entry name" value="RhoGEF"/>
    <property type="match status" value="1"/>
</dbReference>
<feature type="domain" description="PH" evidence="11">
    <location>
        <begin position="1326"/>
        <end position="1412"/>
    </location>
</feature>
<keyword evidence="15" id="KW-1185">Reference proteome</keyword>
<keyword evidence="3" id="KW-0344">Guanine-nucleotide releasing factor</keyword>
<dbReference type="InterPro" id="IPR000306">
    <property type="entry name" value="Znf_FYVE"/>
</dbReference>
<sequence>EMKKPPVAPKPKSVVGHKATPPPVAPKPDVVLSGVIQAARKTKPAIAPKPKVLKSSSIPEVKPPSSTRKSTKSFEEHRGDTSQTLDHWNYKNEASEGGTGNTAYILPVPSCKFECLHKLGNGESTCKTQIILEHFENLENIKVGEKNTLALGNSHSEKVAGRNQVVLKASILEEKLKDVLTHRVFPNSSPVRYRYADKLDKGNGSSFKNNVKIEFMELVQSSSSGEVAKGKQQNTDGKLTGDELQMSEICPSLPENNHSCSCPLEQGMLANAGLSSSSTFSGELGTKADADKVSSETSSGQSSKVLPIPKPRKPRAACLVRQDGIDTTGEGTKDSCHPEKDSSGLVDQNFKKSAKINVLGQSVCYNSTEVLHPEKCEVTQSNADKIHQVEKPAVEETKSPNLLPQLSLRPPDLVESVECSLDADHNLISSQGEMSDDASVLDAVDKRTNFVRCDTLSMSLPKQLKLTGSQHSSASNSLRVSPQKWEDKEVKLKDEISPKIIPKKPQRHSLPAAGLLKKAASAELVEKSSYSCSEDKSSSILEGSHFTHPPAKEQGALVSCDTPKRFSEKPVWKLPHPILPFSGHSESLKTANVAPSFNHSAGVTKPRAKSLSSVDMERTDKPCKDQQKKNSLKKFLNMKLSVCLMKSDFQKFLSKGSQSMDSAIANLATGEGGGGSRNTAAVGSDRRAKPAKVHSVEISSPALQKKRQRNRSQPEMRNHPKLEVLDGHILLGENLSQGQLNSSTGAPEYENVRHYEDIPEYENLPFALGVGRNPCLEWQNSSSGEEQSSGFYEVEEPCEATSRRLRLGRSLEDHHDHPNVVMGDLQSDEEDIMNSSDEDDDTNSDSSKGDTDPQEDKQAAGKKKVYHIAKEIMSSEKVFVDVLKLLHIDFRDAVAHASRQLGKPVIEDRILNQILYYLPQLYELNRDLLRELEERLSHWLEHQRIADIFVKKGPYLKMYSTYIKEFDKNVALLDEQCKKNAGFASVVKDFELSPRCASLALKHYLLKPVQRIPQYRLLLTDYLKNLLEESADYRDTQDALAVVIEVANHANDIMKQGDNFQKLMQIQYSLNGHHEIVQPGRVFLKEGTLMKLSRKVMQPRMFFLFNDALLYTTPVQSGMYKLNNMLSLAGMKVKKPTQEAYQNELNIESVERSFILSASSATERDEWLEAISKSIEEYTKKRITFNPSKSLEEADQEKEEEDSPLGSKAPIWIPDTRATMCMICTSEFTLTWRRHHCRACGKIVCQACSSNKHGLDYMKNQPARVCDHCFRELQKQDNQCTPKSGSPVNHKSPSSALSTVLHSIPSGRKQKKIPAALKEVSANTEDSTMSGYLHRSKGSKKPWKHLWFVIKNKVLYTYAASEDVAALESQPLLGFTVCQVKDENSESRVFHLLHKNTLFYIFKADDPHTAQK</sequence>
<dbReference type="FunFam" id="1.20.900.10:FF:000024">
    <property type="entry name" value="FYVE, RhoGEF and PH domain-containing protein 6"/>
    <property type="match status" value="1"/>
</dbReference>
<keyword evidence="2" id="KW-0963">Cytoplasm</keyword>
<dbReference type="SMART" id="SM00233">
    <property type="entry name" value="PH"/>
    <property type="match status" value="2"/>
</dbReference>
<dbReference type="PROSITE" id="PS50010">
    <property type="entry name" value="DH_2"/>
    <property type="match status" value="1"/>
</dbReference>
<gene>
    <name evidence="14" type="primary">Fgd6</name>
    <name evidence="14" type="ORF">CEYCYA_R03707</name>
</gene>
<evidence type="ECO:0000256" key="8">
    <source>
        <dbReference type="ARBA" id="ARBA00023212"/>
    </source>
</evidence>
<dbReference type="SUPFAM" id="SSF57903">
    <property type="entry name" value="FYVE/PHD zinc finger"/>
    <property type="match status" value="1"/>
</dbReference>
<comment type="subcellular location">
    <subcellularLocation>
        <location evidence="1">Cytoplasm</location>
        <location evidence="1">Cytoskeleton</location>
    </subcellularLocation>
</comment>
<feature type="compositionally biased region" description="Basic and acidic residues" evidence="10">
    <location>
        <begin position="331"/>
        <end position="342"/>
    </location>
</feature>
<feature type="region of interest" description="Disordered" evidence="10">
    <location>
        <begin position="1"/>
        <end position="29"/>
    </location>
</feature>
<dbReference type="PROSITE" id="PS50178">
    <property type="entry name" value="ZF_FYVE"/>
    <property type="match status" value="1"/>
</dbReference>
<feature type="compositionally biased region" description="Basic and acidic residues" evidence="10">
    <location>
        <begin position="847"/>
        <end position="859"/>
    </location>
</feature>
<feature type="non-terminal residue" evidence="14">
    <location>
        <position position="1"/>
    </location>
</feature>
<dbReference type="InterPro" id="IPR035899">
    <property type="entry name" value="DBL_dom_sf"/>
</dbReference>
<dbReference type="Pfam" id="PF00169">
    <property type="entry name" value="PH"/>
    <property type="match status" value="2"/>
</dbReference>
<evidence type="ECO:0000256" key="10">
    <source>
        <dbReference type="SAM" id="MobiDB-lite"/>
    </source>
</evidence>
<evidence type="ECO:0000313" key="15">
    <source>
        <dbReference type="Proteomes" id="UP000586704"/>
    </source>
</evidence>
<feature type="compositionally biased region" description="Acidic residues" evidence="10">
    <location>
        <begin position="831"/>
        <end position="843"/>
    </location>
</feature>
<comment type="caution">
    <text evidence="14">The sequence shown here is derived from an EMBL/GenBank/DDBJ whole genome shotgun (WGS) entry which is preliminary data.</text>
</comment>
<evidence type="ECO:0000256" key="5">
    <source>
        <dbReference type="ARBA" id="ARBA00022737"/>
    </source>
</evidence>
<feature type="compositionally biased region" description="Acidic residues" evidence="10">
    <location>
        <begin position="1193"/>
        <end position="1203"/>
    </location>
</feature>
<reference evidence="14 15" key="1">
    <citation type="submission" date="2020-02" db="EMBL/GenBank/DDBJ databases">
        <title>Bird 10,000 Genomes (B10K) Project - Family phase.</title>
        <authorList>
            <person name="Zhang G."/>
        </authorList>
    </citation>
    <scope>NUCLEOTIDE SEQUENCE [LARGE SCALE GENOMIC DNA]</scope>
    <source>
        <strain evidence="14">B10K-DU-013-51</strain>
        <tissue evidence="14">Mixed tissue sample</tissue>
    </source>
</reference>
<evidence type="ECO:0000259" key="11">
    <source>
        <dbReference type="PROSITE" id="PS50003"/>
    </source>
</evidence>
<feature type="domain" description="DH" evidence="12">
    <location>
        <begin position="864"/>
        <end position="1053"/>
    </location>
</feature>
<dbReference type="InterPro" id="IPR001849">
    <property type="entry name" value="PH_domain"/>
</dbReference>
<evidence type="ECO:0000256" key="3">
    <source>
        <dbReference type="ARBA" id="ARBA00022658"/>
    </source>
</evidence>
<dbReference type="EMBL" id="VYZU01082089">
    <property type="protein sequence ID" value="NXY90409.1"/>
    <property type="molecule type" value="Genomic_DNA"/>
</dbReference>
<feature type="compositionally biased region" description="Polar residues" evidence="10">
    <location>
        <begin position="295"/>
        <end position="304"/>
    </location>
</feature>
<feature type="region of interest" description="Disordered" evidence="10">
    <location>
        <begin position="831"/>
        <end position="862"/>
    </location>
</feature>
<feature type="region of interest" description="Disordered" evidence="10">
    <location>
        <begin position="1189"/>
        <end position="1209"/>
    </location>
</feature>
<evidence type="ECO:0000259" key="12">
    <source>
        <dbReference type="PROSITE" id="PS50010"/>
    </source>
</evidence>
<dbReference type="GO" id="GO:0008270">
    <property type="term" value="F:zinc ion binding"/>
    <property type="evidence" value="ECO:0007669"/>
    <property type="project" value="UniProtKB-KW"/>
</dbReference>
<dbReference type="SMART" id="SM00325">
    <property type="entry name" value="RhoGEF"/>
    <property type="match status" value="1"/>
</dbReference>
<dbReference type="CDD" id="cd15743">
    <property type="entry name" value="FYVE_FGD6"/>
    <property type="match status" value="1"/>
</dbReference>
<keyword evidence="8" id="KW-0206">Cytoskeleton</keyword>
<evidence type="ECO:0000256" key="6">
    <source>
        <dbReference type="ARBA" id="ARBA00022771"/>
    </source>
</evidence>
<dbReference type="InterPro" id="IPR037743">
    <property type="entry name" value="FGD6_N_PH"/>
</dbReference>
<dbReference type="Pfam" id="PF00621">
    <property type="entry name" value="RhoGEF"/>
    <property type="match status" value="1"/>
</dbReference>
<name>A0A7L4NKE4_9AVES</name>
<dbReference type="CDD" id="cd15793">
    <property type="entry name" value="PH1_FGD6"/>
    <property type="match status" value="1"/>
</dbReference>
<evidence type="ECO:0000256" key="1">
    <source>
        <dbReference type="ARBA" id="ARBA00004245"/>
    </source>
</evidence>
<evidence type="ECO:0000256" key="9">
    <source>
        <dbReference type="PROSITE-ProRule" id="PRU00091"/>
    </source>
</evidence>
<keyword evidence="4" id="KW-0479">Metal-binding</keyword>
<feature type="region of interest" description="Disordered" evidence="10">
    <location>
        <begin position="323"/>
        <end position="344"/>
    </location>
</feature>
<evidence type="ECO:0000259" key="13">
    <source>
        <dbReference type="PROSITE" id="PS50178"/>
    </source>
</evidence>
<organism evidence="14 15">
    <name type="scientific">Ceyx cyanopectus</name>
    <name type="common">Indigo-banded kingfisher</name>
    <dbReference type="NCBI Taxonomy" id="390723"/>
    <lineage>
        <taxon>Eukaryota</taxon>
        <taxon>Metazoa</taxon>
        <taxon>Chordata</taxon>
        <taxon>Craniata</taxon>
        <taxon>Vertebrata</taxon>
        <taxon>Euteleostomi</taxon>
        <taxon>Archelosauria</taxon>
        <taxon>Archosauria</taxon>
        <taxon>Dinosauria</taxon>
        <taxon>Saurischia</taxon>
        <taxon>Theropoda</taxon>
        <taxon>Coelurosauria</taxon>
        <taxon>Aves</taxon>
        <taxon>Neognathae</taxon>
        <taxon>Neoaves</taxon>
        <taxon>Telluraves</taxon>
        <taxon>Coraciimorphae</taxon>
        <taxon>Coraciiformes</taxon>
        <taxon>Alcedinidae</taxon>
        <taxon>Ceyx</taxon>
    </lineage>
</organism>
<dbReference type="InterPro" id="IPR013083">
    <property type="entry name" value="Znf_RING/FYVE/PHD"/>
</dbReference>
<feature type="region of interest" description="Disordered" evidence="10">
    <location>
        <begin position="41"/>
        <end position="83"/>
    </location>
</feature>
<evidence type="ECO:0000313" key="14">
    <source>
        <dbReference type="EMBL" id="NXY90409.1"/>
    </source>
</evidence>
<dbReference type="GO" id="GO:0005856">
    <property type="term" value="C:cytoskeleton"/>
    <property type="evidence" value="ECO:0007669"/>
    <property type="project" value="UniProtKB-SubCell"/>
</dbReference>
<protein>
    <submittedName>
        <fullName evidence="14">FGD6 protein</fullName>
    </submittedName>
</protein>
<evidence type="ECO:0000256" key="4">
    <source>
        <dbReference type="ARBA" id="ARBA00022723"/>
    </source>
</evidence>
<dbReference type="CDD" id="cd13237">
    <property type="entry name" value="PH2_FGD5_FGD6"/>
    <property type="match status" value="1"/>
</dbReference>
<dbReference type="InterPro" id="IPR011011">
    <property type="entry name" value="Znf_FYVE_PHD"/>
</dbReference>
<dbReference type="SUPFAM" id="SSF50729">
    <property type="entry name" value="PH domain-like"/>
    <property type="match status" value="2"/>
</dbReference>